<dbReference type="NCBIfam" id="TIGR01173">
    <property type="entry name" value="glmU"/>
    <property type="match status" value="1"/>
</dbReference>
<evidence type="ECO:0000256" key="1">
    <source>
        <dbReference type="ARBA" id="ARBA00004496"/>
    </source>
</evidence>
<dbReference type="CDD" id="cd03353">
    <property type="entry name" value="LbH_GlmU_C"/>
    <property type="match status" value="1"/>
</dbReference>
<dbReference type="RefSeq" id="WP_205496804.1">
    <property type="nucleotide sequence ID" value="NZ_JAFHAP010000014.1"/>
</dbReference>
<evidence type="ECO:0000256" key="15">
    <source>
        <dbReference type="ARBA" id="ARBA00023315"/>
    </source>
</evidence>
<keyword evidence="10 20" id="KW-0677">Repeat</keyword>
<keyword evidence="7 20" id="KW-0808">Transferase</keyword>
<feature type="domain" description="Nucleotidyl transferase" evidence="21">
    <location>
        <begin position="6"/>
        <end position="211"/>
    </location>
</feature>
<feature type="binding site" evidence="20">
    <location>
        <position position="73"/>
    </location>
    <ligand>
        <name>UDP-N-acetyl-alpha-D-glucosamine</name>
        <dbReference type="ChEBI" id="CHEBI:57705"/>
    </ligand>
</feature>
<evidence type="ECO:0000313" key="22">
    <source>
        <dbReference type="EMBL" id="MBN2910671.1"/>
    </source>
</evidence>
<comment type="catalytic activity">
    <reaction evidence="18 20">
        <text>N-acetyl-alpha-D-glucosamine 1-phosphate + UTP + H(+) = UDP-N-acetyl-alpha-D-glucosamine + diphosphate</text>
        <dbReference type="Rhea" id="RHEA:13509"/>
        <dbReference type="ChEBI" id="CHEBI:15378"/>
        <dbReference type="ChEBI" id="CHEBI:33019"/>
        <dbReference type="ChEBI" id="CHEBI:46398"/>
        <dbReference type="ChEBI" id="CHEBI:57705"/>
        <dbReference type="ChEBI" id="CHEBI:57776"/>
        <dbReference type="EC" id="2.7.7.23"/>
    </reaction>
</comment>
<dbReference type="InterPro" id="IPR011004">
    <property type="entry name" value="Trimer_LpxA-like_sf"/>
</dbReference>
<evidence type="ECO:0000256" key="18">
    <source>
        <dbReference type="ARBA" id="ARBA00048493"/>
    </source>
</evidence>
<dbReference type="InterPro" id="IPR029044">
    <property type="entry name" value="Nucleotide-diphossugar_trans"/>
</dbReference>
<feature type="binding site" evidence="20">
    <location>
        <position position="333"/>
    </location>
    <ligand>
        <name>UDP-N-acetyl-alpha-D-glucosamine</name>
        <dbReference type="ChEBI" id="CHEBI:57705"/>
    </ligand>
</feature>
<comment type="caution">
    <text evidence="22">The sequence shown here is derived from an EMBL/GenBank/DDBJ whole genome shotgun (WGS) entry which is preliminary data.</text>
</comment>
<feature type="binding site" evidence="20">
    <location>
        <position position="423"/>
    </location>
    <ligand>
        <name>acetyl-CoA</name>
        <dbReference type="ChEBI" id="CHEBI:57288"/>
    </ligand>
</feature>
<dbReference type="EMBL" id="JAFHAP010000014">
    <property type="protein sequence ID" value="MBN2910671.1"/>
    <property type="molecule type" value="Genomic_DNA"/>
</dbReference>
<feature type="binding site" evidence="20">
    <location>
        <position position="170"/>
    </location>
    <ligand>
        <name>UDP-N-acetyl-alpha-D-glucosamine</name>
        <dbReference type="ChEBI" id="CHEBI:57705"/>
    </ligand>
</feature>
<feature type="region of interest" description="N-acetyltransferase" evidence="20">
    <location>
        <begin position="252"/>
        <end position="459"/>
    </location>
</feature>
<comment type="catalytic activity">
    <reaction evidence="17 20">
        <text>alpha-D-glucosamine 1-phosphate + acetyl-CoA = N-acetyl-alpha-D-glucosamine 1-phosphate + CoA + H(+)</text>
        <dbReference type="Rhea" id="RHEA:13725"/>
        <dbReference type="ChEBI" id="CHEBI:15378"/>
        <dbReference type="ChEBI" id="CHEBI:57287"/>
        <dbReference type="ChEBI" id="CHEBI:57288"/>
        <dbReference type="ChEBI" id="CHEBI:57776"/>
        <dbReference type="ChEBI" id="CHEBI:58516"/>
        <dbReference type="EC" id="2.3.1.157"/>
    </reaction>
</comment>
<dbReference type="EC" id="2.7.7.23" evidence="20"/>
<dbReference type="NCBIfam" id="NF010934">
    <property type="entry name" value="PRK14354.1"/>
    <property type="match status" value="1"/>
</dbReference>
<dbReference type="GO" id="GO:0003977">
    <property type="term" value="F:UDP-N-acetylglucosamine diphosphorylase activity"/>
    <property type="evidence" value="ECO:0007669"/>
    <property type="project" value="UniProtKB-EC"/>
</dbReference>
<feature type="region of interest" description="Pyrophosphorylase" evidence="20">
    <location>
        <begin position="1"/>
        <end position="230"/>
    </location>
</feature>
<dbReference type="CDD" id="cd02540">
    <property type="entry name" value="GT2_GlmU_N_bac"/>
    <property type="match status" value="1"/>
</dbReference>
<evidence type="ECO:0000256" key="14">
    <source>
        <dbReference type="ARBA" id="ARBA00023268"/>
    </source>
</evidence>
<dbReference type="Gene3D" id="2.160.10.10">
    <property type="entry name" value="Hexapeptide repeat proteins"/>
    <property type="match status" value="1"/>
</dbReference>
<keyword evidence="11 20" id="KW-0460">Magnesium</keyword>
<evidence type="ECO:0000256" key="4">
    <source>
        <dbReference type="ARBA" id="ARBA00007707"/>
    </source>
</evidence>
<feature type="binding site" evidence="20">
    <location>
        <position position="140"/>
    </location>
    <ligand>
        <name>UDP-N-acetyl-alpha-D-glucosamine</name>
        <dbReference type="ChEBI" id="CHEBI:57705"/>
    </ligand>
</feature>
<feature type="binding site" evidence="20">
    <location>
        <position position="377"/>
    </location>
    <ligand>
        <name>UDP-N-acetyl-alpha-D-glucosamine</name>
        <dbReference type="ChEBI" id="CHEBI:57705"/>
    </ligand>
</feature>
<evidence type="ECO:0000256" key="7">
    <source>
        <dbReference type="ARBA" id="ARBA00022679"/>
    </source>
</evidence>
<evidence type="ECO:0000256" key="6">
    <source>
        <dbReference type="ARBA" id="ARBA00022490"/>
    </source>
</evidence>
<feature type="binding site" evidence="20">
    <location>
        <position position="155"/>
    </location>
    <ligand>
        <name>UDP-N-acetyl-alpha-D-glucosamine</name>
        <dbReference type="ChEBI" id="CHEBI:57705"/>
    </ligand>
</feature>
<evidence type="ECO:0000256" key="5">
    <source>
        <dbReference type="ARBA" id="ARBA00007947"/>
    </source>
</evidence>
<comment type="subcellular location">
    <subcellularLocation>
        <location evidence="1 20">Cytoplasm</location>
    </subcellularLocation>
</comment>
<feature type="binding site" evidence="20">
    <location>
        <position position="440"/>
    </location>
    <ligand>
        <name>acetyl-CoA</name>
        <dbReference type="ChEBI" id="CHEBI:57288"/>
    </ligand>
</feature>
<evidence type="ECO:0000256" key="13">
    <source>
        <dbReference type="ARBA" id="ARBA00022984"/>
    </source>
</evidence>
<feature type="binding site" evidence="20">
    <location>
        <begin position="9"/>
        <end position="12"/>
    </location>
    <ligand>
        <name>UDP-N-acetyl-alpha-D-glucosamine</name>
        <dbReference type="ChEBI" id="CHEBI:57705"/>
    </ligand>
</feature>
<evidence type="ECO:0000256" key="8">
    <source>
        <dbReference type="ARBA" id="ARBA00022695"/>
    </source>
</evidence>
<evidence type="ECO:0000313" key="23">
    <source>
        <dbReference type="Proteomes" id="UP001177120"/>
    </source>
</evidence>
<feature type="region of interest" description="Linker" evidence="20">
    <location>
        <begin position="231"/>
        <end position="251"/>
    </location>
</feature>
<dbReference type="PANTHER" id="PTHR43584">
    <property type="entry name" value="NUCLEOTIDYL TRANSFERASE"/>
    <property type="match status" value="1"/>
</dbReference>
<evidence type="ECO:0000256" key="17">
    <source>
        <dbReference type="ARBA" id="ARBA00048247"/>
    </source>
</evidence>
<comment type="cofactor">
    <cofactor evidence="20">
        <name>Mg(2+)</name>
        <dbReference type="ChEBI" id="CHEBI:18420"/>
    </cofactor>
    <text evidence="20">Binds 1 Mg(2+) ion per subunit.</text>
</comment>
<evidence type="ECO:0000256" key="11">
    <source>
        <dbReference type="ARBA" id="ARBA00022842"/>
    </source>
</evidence>
<comment type="pathway">
    <text evidence="20">Bacterial outer membrane biogenesis; LPS lipid A biosynthesis.</text>
</comment>
<feature type="binding site" evidence="20">
    <location>
        <position position="228"/>
    </location>
    <ligand>
        <name>UDP-N-acetyl-alpha-D-glucosamine</name>
        <dbReference type="ChEBI" id="CHEBI:57705"/>
    </ligand>
</feature>
<keyword evidence="6 20" id="KW-0963">Cytoplasm</keyword>
<evidence type="ECO:0000259" key="21">
    <source>
        <dbReference type="Pfam" id="PF00483"/>
    </source>
</evidence>
<comment type="caution">
    <text evidence="20">Lacks conserved residue(s) required for the propagation of feature annotation.</text>
</comment>
<comment type="pathway">
    <text evidence="2 20">Nucleotide-sugar biosynthesis; UDP-N-acetyl-alpha-D-glucosamine biosynthesis; N-acetyl-alpha-D-glucosamine 1-phosphate from alpha-D-glucosamine 6-phosphate (route II): step 2/2.</text>
</comment>
<keyword evidence="8 20" id="KW-0548">Nucleotidyltransferase</keyword>
<gene>
    <name evidence="20 22" type="primary">glmU</name>
    <name evidence="22" type="ORF">JQC72_14315</name>
</gene>
<dbReference type="InterPro" id="IPR005882">
    <property type="entry name" value="Bifunctional_GlmU"/>
</dbReference>
<comment type="similarity">
    <text evidence="4 20">In the C-terminal section; belongs to the transferase hexapeptide repeat family.</text>
</comment>
<keyword evidence="14 20" id="KW-0511">Multifunctional enzyme</keyword>
<keyword evidence="13 20" id="KW-0573">Peptidoglycan synthesis</keyword>
<evidence type="ECO:0000256" key="19">
    <source>
        <dbReference type="ARBA" id="ARBA00049628"/>
    </source>
</evidence>
<evidence type="ECO:0000256" key="16">
    <source>
        <dbReference type="ARBA" id="ARBA00023316"/>
    </source>
</evidence>
<feature type="binding site" evidence="20">
    <location>
        <position position="23"/>
    </location>
    <ligand>
        <name>UDP-N-acetyl-alpha-D-glucosamine</name>
        <dbReference type="ChEBI" id="CHEBI:57705"/>
    </ligand>
</feature>
<name>A0ABS2WMJ7_9BACL</name>
<feature type="binding site" evidence="20">
    <location>
        <position position="351"/>
    </location>
    <ligand>
        <name>UDP-N-acetyl-alpha-D-glucosamine</name>
        <dbReference type="ChEBI" id="CHEBI:57705"/>
    </ligand>
</feature>
<reference evidence="22" key="1">
    <citation type="journal article" date="2024" name="Int. J. Syst. Evol. Microbiol.">
        <title>Polycladomyces zharkentensis sp. nov., a novel thermophilic cellulose- and starch-degrading member of the Bacillota from a geothermal aquifer in Kazakhstan.</title>
        <authorList>
            <person name="Mashzhan A."/>
            <person name="Kistaubayeva A."/>
            <person name="Javier-Lopez R."/>
            <person name="Bissenova U."/>
            <person name="Bissenbay A."/>
            <person name="Birkeland N.K."/>
        </authorList>
    </citation>
    <scope>NUCLEOTIDE SEQUENCE</scope>
    <source>
        <strain evidence="22">ZKZ2T</strain>
    </source>
</reference>
<dbReference type="Gene3D" id="3.90.550.10">
    <property type="entry name" value="Spore Coat Polysaccharide Biosynthesis Protein SpsA, Chain A"/>
    <property type="match status" value="1"/>
</dbReference>
<keyword evidence="15 20" id="KW-0012">Acyltransferase</keyword>
<evidence type="ECO:0000256" key="9">
    <source>
        <dbReference type="ARBA" id="ARBA00022723"/>
    </source>
</evidence>
<protein>
    <recommendedName>
        <fullName evidence="20">Bifunctional protein GlmU</fullName>
    </recommendedName>
    <domain>
        <recommendedName>
            <fullName evidence="20">UDP-N-acetylglucosamine pyrophosphorylase</fullName>
            <ecNumber evidence="20">2.7.7.23</ecNumber>
        </recommendedName>
        <alternativeName>
            <fullName evidence="20">N-acetylglucosamine-1-phosphate uridyltransferase</fullName>
        </alternativeName>
    </domain>
    <domain>
        <recommendedName>
            <fullName evidence="20">Glucosamine-1-phosphate N-acetyltransferase</fullName>
            <ecNumber evidence="20">2.3.1.157</ecNumber>
        </recommendedName>
    </domain>
</protein>
<evidence type="ECO:0000256" key="12">
    <source>
        <dbReference type="ARBA" id="ARBA00022960"/>
    </source>
</evidence>
<dbReference type="HAMAP" id="MF_01631">
    <property type="entry name" value="GlmU"/>
    <property type="match status" value="1"/>
</dbReference>
<dbReference type="InterPro" id="IPR005835">
    <property type="entry name" value="NTP_transferase_dom"/>
</dbReference>
<dbReference type="Proteomes" id="UP001177120">
    <property type="component" value="Unassembled WGS sequence"/>
</dbReference>
<dbReference type="InterPro" id="IPR038009">
    <property type="entry name" value="GlmU_C_LbH"/>
</dbReference>
<comment type="pathway">
    <text evidence="3 20">Nucleotide-sugar biosynthesis; UDP-N-acetyl-alpha-D-glucosamine biosynthesis; UDP-N-acetyl-alpha-D-glucosamine from N-acetyl-alpha-D-glucosamine 1-phosphate: step 1/1.</text>
</comment>
<dbReference type="SUPFAM" id="SSF53448">
    <property type="entry name" value="Nucleotide-diphospho-sugar transferases"/>
    <property type="match status" value="1"/>
</dbReference>
<feature type="active site" description="Proton acceptor" evidence="20">
    <location>
        <position position="363"/>
    </location>
</feature>
<comment type="similarity">
    <text evidence="5 20">In the N-terminal section; belongs to the N-acetylglucosamine-1-phosphate uridyltransferase family.</text>
</comment>
<proteinExistence type="inferred from homology"/>
<feature type="binding site" evidence="20">
    <location>
        <position position="366"/>
    </location>
    <ligand>
        <name>UDP-N-acetyl-alpha-D-glucosamine</name>
        <dbReference type="ChEBI" id="CHEBI:57705"/>
    </ligand>
</feature>
<dbReference type="PROSITE" id="PS00101">
    <property type="entry name" value="HEXAPEP_TRANSFERASES"/>
    <property type="match status" value="1"/>
</dbReference>
<dbReference type="InterPro" id="IPR050065">
    <property type="entry name" value="GlmU-like"/>
</dbReference>
<dbReference type="PANTHER" id="PTHR43584:SF3">
    <property type="entry name" value="BIFUNCTIONAL PROTEIN GLMU"/>
    <property type="match status" value="1"/>
</dbReference>
<keyword evidence="16 20" id="KW-0961">Cell wall biogenesis/degradation</keyword>
<dbReference type="InterPro" id="IPR018357">
    <property type="entry name" value="Hexapep_transf_CS"/>
</dbReference>
<dbReference type="InterPro" id="IPR001451">
    <property type="entry name" value="Hexapep"/>
</dbReference>
<dbReference type="Pfam" id="PF00132">
    <property type="entry name" value="Hexapep"/>
    <property type="match status" value="2"/>
</dbReference>
<keyword evidence="9 20" id="KW-0479">Metal-binding</keyword>
<feature type="binding site" evidence="20">
    <location>
        <position position="228"/>
    </location>
    <ligand>
        <name>Mg(2+)</name>
        <dbReference type="ChEBI" id="CHEBI:18420"/>
    </ligand>
</feature>
<feature type="binding site" evidence="20">
    <location>
        <begin position="386"/>
        <end position="387"/>
    </location>
    <ligand>
        <name>acetyl-CoA</name>
        <dbReference type="ChEBI" id="CHEBI:57288"/>
    </ligand>
</feature>
<evidence type="ECO:0000256" key="20">
    <source>
        <dbReference type="HAMAP-Rule" id="MF_01631"/>
    </source>
</evidence>
<keyword evidence="12 20" id="KW-0133">Cell shape</keyword>
<comment type="function">
    <text evidence="19 20">Catalyzes the last two sequential reactions in the de novo biosynthetic pathway for UDP-N-acetylglucosamine (UDP-GlcNAc). The C-terminal domain catalyzes the transfer of acetyl group from acetyl coenzyme A to glucosamine-1-phosphate (GlcN-1-P) to produce N-acetylglucosamine-1-phosphate (GlcNAc-1-P), which is converted into UDP-GlcNAc by the transfer of uridine 5-monophosphate (from uridine 5-triphosphate), a reaction catalyzed by the N-terminal domain.</text>
</comment>
<dbReference type="EC" id="2.3.1.157" evidence="20"/>
<evidence type="ECO:0000256" key="10">
    <source>
        <dbReference type="ARBA" id="ARBA00022737"/>
    </source>
</evidence>
<sequence length="459" mass="49356">MSDLFAIVLAAGQGTRMKSRKHKVLHPVCGKAIIDHILDQLERLGTAQTIVVVGHHAESVQAHVGDRATFVLQEEQLGTAHAVRQAEGILADKEGTTLVLNGDHPLFTADTLERLVRSHRERQSAATVLTAELADPTGYGRVVRGEDGRVVRIVEHKDATEEERLIREVNTGTFCFDNRLLFESLKEVNNDNQQGEYYLPDVITILQKKGKHIGAEIIDDPDEAHGVNNRVQLAEAEAIMRRRLLKAHMMNGVTVIDPANTYIEADVQIGADTVIHPGSHLRAGTVIGEGCVIGPQADLTDVVVGDGAHIQYSVLKDARVDDGATVGPFAYVRPGSHLESSTKVGCFVDIKNARLGKGSKVSHLGYVGDADVGEGVNIGCGAVTVNYDGVNKHKTIIEDGAFIGCNVNLVAPVTVGKGAYVAAGSTITNDVPSDALAIARERQTNKPEYAKKLKDKHGK</sequence>
<organism evidence="22 23">
    <name type="scientific">Polycladomyces zharkentensis</name>
    <dbReference type="NCBI Taxonomy" id="2807616"/>
    <lineage>
        <taxon>Bacteria</taxon>
        <taxon>Bacillati</taxon>
        <taxon>Bacillota</taxon>
        <taxon>Bacilli</taxon>
        <taxon>Bacillales</taxon>
        <taxon>Thermoactinomycetaceae</taxon>
        <taxon>Polycladomyces</taxon>
    </lineage>
</organism>
<dbReference type="Pfam" id="PF00483">
    <property type="entry name" value="NTP_transferase"/>
    <property type="match status" value="1"/>
</dbReference>
<dbReference type="SUPFAM" id="SSF51161">
    <property type="entry name" value="Trimeric LpxA-like enzymes"/>
    <property type="match status" value="1"/>
</dbReference>
<comment type="subunit">
    <text evidence="20">Homotrimer.</text>
</comment>
<evidence type="ECO:0000256" key="3">
    <source>
        <dbReference type="ARBA" id="ARBA00005208"/>
    </source>
</evidence>
<evidence type="ECO:0000256" key="2">
    <source>
        <dbReference type="ARBA" id="ARBA00005166"/>
    </source>
</evidence>
<accession>A0ABS2WMJ7</accession>
<feature type="binding site" evidence="20">
    <location>
        <begin position="78"/>
        <end position="79"/>
    </location>
    <ligand>
        <name>UDP-N-acetyl-alpha-D-glucosamine</name>
        <dbReference type="ChEBI" id="CHEBI:57705"/>
    </ligand>
</feature>
<feature type="binding site" evidence="20">
    <location>
        <position position="103"/>
    </location>
    <ligand>
        <name>Mg(2+)</name>
        <dbReference type="ChEBI" id="CHEBI:18420"/>
    </ligand>
</feature>
<dbReference type="GO" id="GO:0019134">
    <property type="term" value="F:glucosamine-1-phosphate N-acetyltransferase activity"/>
    <property type="evidence" value="ECO:0007669"/>
    <property type="project" value="UniProtKB-EC"/>
</dbReference>
<keyword evidence="23" id="KW-1185">Reference proteome</keyword>